<sequence>MLANWNIDDHTLALWRRFVAENENKDLPRRRYELNVRRNGIDLSKQNIWRVLVGCQVTTQQRSGPNSGVSRFLKSESPALDIHRCRESKDLADFLETELTGAGLRRAPTIAGNLTEIWKHLEEGEWRVLLSHLETLRSYPTSLKEKAVVAYMLAGKYPGLGQKQSRNFIQWVGLSRYEVPLDSRVLKKMREFGASFVPSGTALTDEVVYCFVQRCVQQVARELDIYPCMLDACIFASFDIADDTKSADDA</sequence>
<accession>A0ABX6N8Y3</accession>
<organism evidence="1 2">
    <name type="scientific">Limnobacter profundi</name>
    <dbReference type="NCBI Taxonomy" id="2732163"/>
    <lineage>
        <taxon>Bacteria</taxon>
        <taxon>Pseudomonadati</taxon>
        <taxon>Pseudomonadota</taxon>
        <taxon>Betaproteobacteria</taxon>
        <taxon>Burkholderiales</taxon>
        <taxon>Burkholderiaceae</taxon>
        <taxon>Limnobacter</taxon>
    </lineage>
</organism>
<evidence type="ECO:0000313" key="2">
    <source>
        <dbReference type="Proteomes" id="UP000501130"/>
    </source>
</evidence>
<dbReference type="RefSeq" id="WP_171101143.1">
    <property type="nucleotide sequence ID" value="NZ_CP053084.1"/>
</dbReference>
<reference evidence="1 2" key="1">
    <citation type="submission" date="2020-05" db="EMBL/GenBank/DDBJ databases">
        <title>Compete genome of Limnobacter sp. SAORIC-580.</title>
        <authorList>
            <person name="Song J."/>
            <person name="Cho J.-C."/>
        </authorList>
    </citation>
    <scope>NUCLEOTIDE SEQUENCE [LARGE SCALE GENOMIC DNA]</scope>
    <source>
        <strain evidence="1 2">SAORIC-580</strain>
    </source>
</reference>
<proteinExistence type="predicted"/>
<dbReference type="EMBL" id="CP053084">
    <property type="protein sequence ID" value="QJR30896.1"/>
    <property type="molecule type" value="Genomic_DNA"/>
</dbReference>
<keyword evidence="2" id="KW-1185">Reference proteome</keyword>
<evidence type="ECO:0000313" key="1">
    <source>
        <dbReference type="EMBL" id="QJR30896.1"/>
    </source>
</evidence>
<name>A0ABX6N8Y3_9BURK</name>
<protein>
    <submittedName>
        <fullName evidence="1">Uncharacterized protein</fullName>
    </submittedName>
</protein>
<gene>
    <name evidence="1" type="ORF">HKT17_14885</name>
</gene>
<dbReference type="Proteomes" id="UP000501130">
    <property type="component" value="Chromosome"/>
</dbReference>